<reference evidence="2 3" key="1">
    <citation type="submission" date="2024-11" db="EMBL/GenBank/DDBJ databases">
        <title>Chromosome-level genome assembly of Eucalyptus globulus Labill. provides insights into its genome evolution.</title>
        <authorList>
            <person name="Li X."/>
        </authorList>
    </citation>
    <scope>NUCLEOTIDE SEQUENCE [LARGE SCALE GENOMIC DNA]</scope>
    <source>
        <strain evidence="2">CL2024</strain>
        <tissue evidence="2">Fresh tender leaves</tissue>
    </source>
</reference>
<name>A0ABD3KRI8_EUCGL</name>
<evidence type="ECO:0000256" key="1">
    <source>
        <dbReference type="SAM" id="MobiDB-lite"/>
    </source>
</evidence>
<organism evidence="2 3">
    <name type="scientific">Eucalyptus globulus</name>
    <name type="common">Tasmanian blue gum</name>
    <dbReference type="NCBI Taxonomy" id="34317"/>
    <lineage>
        <taxon>Eukaryota</taxon>
        <taxon>Viridiplantae</taxon>
        <taxon>Streptophyta</taxon>
        <taxon>Embryophyta</taxon>
        <taxon>Tracheophyta</taxon>
        <taxon>Spermatophyta</taxon>
        <taxon>Magnoliopsida</taxon>
        <taxon>eudicotyledons</taxon>
        <taxon>Gunneridae</taxon>
        <taxon>Pentapetalae</taxon>
        <taxon>rosids</taxon>
        <taxon>malvids</taxon>
        <taxon>Myrtales</taxon>
        <taxon>Myrtaceae</taxon>
        <taxon>Myrtoideae</taxon>
        <taxon>Eucalypteae</taxon>
        <taxon>Eucalyptus</taxon>
    </lineage>
</organism>
<dbReference type="AlphaFoldDB" id="A0ABD3KRI8"/>
<feature type="region of interest" description="Disordered" evidence="1">
    <location>
        <begin position="19"/>
        <end position="49"/>
    </location>
</feature>
<dbReference type="EMBL" id="JBJKBG010000004">
    <property type="protein sequence ID" value="KAL3742360.1"/>
    <property type="molecule type" value="Genomic_DNA"/>
</dbReference>
<keyword evidence="3" id="KW-1185">Reference proteome</keyword>
<sequence>MAASDRELKEIAIAEWQVKREKRERERESRETEMRLQRKNPADLENQRERADWGIGEALVIEPRVRDETKRSLALRGGNDAEAHSTEECFFSGRSTHRGSNQEASAL</sequence>
<evidence type="ECO:0000313" key="3">
    <source>
        <dbReference type="Proteomes" id="UP001634007"/>
    </source>
</evidence>
<protein>
    <submittedName>
        <fullName evidence="2">Uncharacterized protein</fullName>
    </submittedName>
</protein>
<feature type="compositionally biased region" description="Polar residues" evidence="1">
    <location>
        <begin position="98"/>
        <end position="107"/>
    </location>
</feature>
<evidence type="ECO:0000313" key="2">
    <source>
        <dbReference type="EMBL" id="KAL3742360.1"/>
    </source>
</evidence>
<proteinExistence type="predicted"/>
<feature type="region of interest" description="Disordered" evidence="1">
    <location>
        <begin position="76"/>
        <end position="107"/>
    </location>
</feature>
<gene>
    <name evidence="2" type="ORF">ACJRO7_017780</name>
</gene>
<comment type="caution">
    <text evidence="2">The sequence shown here is derived from an EMBL/GenBank/DDBJ whole genome shotgun (WGS) entry which is preliminary data.</text>
</comment>
<dbReference type="Proteomes" id="UP001634007">
    <property type="component" value="Unassembled WGS sequence"/>
</dbReference>
<accession>A0ABD3KRI8</accession>